<evidence type="ECO:0000313" key="8">
    <source>
        <dbReference type="Proteomes" id="UP000320813"/>
    </source>
</evidence>
<keyword evidence="2 5" id="KW-0812">Transmembrane</keyword>
<evidence type="ECO:0000313" key="7">
    <source>
        <dbReference type="EMBL" id="RZD15037.1"/>
    </source>
</evidence>
<dbReference type="GO" id="GO:0048038">
    <property type="term" value="F:quinone binding"/>
    <property type="evidence" value="ECO:0007669"/>
    <property type="project" value="UniProtKB-KW"/>
</dbReference>
<keyword evidence="5" id="KW-0830">Ubiquinone</keyword>
<evidence type="ECO:0000256" key="1">
    <source>
        <dbReference type="ARBA" id="ARBA00004141"/>
    </source>
</evidence>
<keyword evidence="5 6" id="KW-0520">NAD</keyword>
<keyword evidence="4 5" id="KW-0472">Membrane</keyword>
<feature type="transmembrane region" description="Helical" evidence="5">
    <location>
        <begin position="161"/>
        <end position="182"/>
    </location>
</feature>
<protein>
    <recommendedName>
        <fullName evidence="5">NADH-quinone oxidoreductase subunit H</fullName>
        <ecNumber evidence="5">7.1.1.-</ecNumber>
    </recommendedName>
    <alternativeName>
        <fullName evidence="5">NADH dehydrogenase I subunit H</fullName>
    </alternativeName>
    <alternativeName>
        <fullName evidence="5">NDH-1 subunit H</fullName>
    </alternativeName>
</protein>
<dbReference type="GO" id="GO:0009060">
    <property type="term" value="P:aerobic respiration"/>
    <property type="evidence" value="ECO:0007669"/>
    <property type="project" value="TreeGrafter"/>
</dbReference>
<dbReference type="Pfam" id="PF00146">
    <property type="entry name" value="NADHdh"/>
    <property type="match status" value="1"/>
</dbReference>
<dbReference type="NCBIfam" id="NF004741">
    <property type="entry name" value="PRK06076.1-2"/>
    <property type="match status" value="1"/>
</dbReference>
<dbReference type="InterPro" id="IPR001694">
    <property type="entry name" value="NADH_UbQ_OxRdtase_su1/FPO"/>
</dbReference>
<comment type="subunit">
    <text evidence="5">NDH-1 is composed of 14 different subunits. Subunits NuoA, H, J, K, L, M, N constitute the membrane sector of the complex.</text>
</comment>
<evidence type="ECO:0000256" key="5">
    <source>
        <dbReference type="HAMAP-Rule" id="MF_01350"/>
    </source>
</evidence>
<evidence type="ECO:0000256" key="4">
    <source>
        <dbReference type="ARBA" id="ARBA00023136"/>
    </source>
</evidence>
<dbReference type="PANTHER" id="PTHR11432:SF3">
    <property type="entry name" value="NADH-UBIQUINONE OXIDOREDUCTASE CHAIN 1"/>
    <property type="match status" value="1"/>
</dbReference>
<organism evidence="7 8">
    <name type="scientific">Candidatus Acidulodesulfobacterium ferriphilum</name>
    <dbReference type="NCBI Taxonomy" id="2597223"/>
    <lineage>
        <taxon>Bacteria</taxon>
        <taxon>Deltaproteobacteria</taxon>
        <taxon>Candidatus Acidulodesulfobacterales</taxon>
        <taxon>Candidatus Acidulodesulfobacterium</taxon>
    </lineage>
</organism>
<name>A0A519BCS3_9DELT</name>
<feature type="transmembrane region" description="Helical" evidence="5">
    <location>
        <begin position="237"/>
        <end position="261"/>
    </location>
</feature>
<dbReference type="Proteomes" id="UP000320813">
    <property type="component" value="Unassembled WGS sequence"/>
</dbReference>
<comment type="caution">
    <text evidence="7">The sequence shown here is derived from an EMBL/GenBank/DDBJ whole genome shotgun (WGS) entry which is preliminary data.</text>
</comment>
<comment type="similarity">
    <text evidence="5 6">Belongs to the complex I subunit 1 family.</text>
</comment>
<sequence>MIFWLIAEIIKILIVFAGLLAAAAYLTLLERKVAAKIQNRMGPMEAGFHGLLQPIADGIKLFFKEDIIPADADKILFLLAPIIVVIPALTTFAVIPFGAPVKILGHTVPLQITDVNIGILFILALSSLGIYGVVLGGWASNSKYSLLGGIRTAAQMISYEIPLVLSIIGVIMIAGDLSLSRIVSEQSHIWFIVYQPVGFIIYLIASTAEMNRVPFDLGEAEGELVAGFHTEYSSMEFAFYFIGEYAQIVVNSAIIVTLFLGGWQGPFLPSVLWFLIKLFFVVLIYLWLRWTYPRLRYDELMDFGWKFLLPLALANIIVTGFIMILINK</sequence>
<feature type="transmembrane region" description="Helical" evidence="5">
    <location>
        <begin position="188"/>
        <end position="205"/>
    </location>
</feature>
<dbReference type="GO" id="GO:0016655">
    <property type="term" value="F:oxidoreductase activity, acting on NAD(P)H, quinone or similar compound as acceptor"/>
    <property type="evidence" value="ECO:0007669"/>
    <property type="project" value="UniProtKB-UniRule"/>
</dbReference>
<comment type="function">
    <text evidence="5">NDH-1 shuttles electrons from NADH, via FMN and iron-sulfur (Fe-S) centers, to quinones in the respiratory chain. The immediate electron acceptor for the enzyme in this species is believed to be ubiquinone. Couples the redox reaction to proton translocation (for every two electrons transferred, four hydrogen ions are translocated across the cytoplasmic membrane), and thus conserves the redox energy in a proton gradient. This subunit may bind ubiquinone.</text>
</comment>
<proteinExistence type="inferred from homology"/>
<accession>A0A519BCS3</accession>
<gene>
    <name evidence="5 7" type="primary">nuoH</name>
    <name evidence="7" type="ORF">EVJ47_01820</name>
</gene>
<keyword evidence="3 5" id="KW-1133">Transmembrane helix</keyword>
<dbReference type="PANTHER" id="PTHR11432">
    <property type="entry name" value="NADH DEHYDROGENASE SUBUNIT 1"/>
    <property type="match status" value="1"/>
</dbReference>
<comment type="catalytic activity">
    <reaction evidence="5">
        <text>a quinone + NADH + 5 H(+)(in) = a quinol + NAD(+) + 4 H(+)(out)</text>
        <dbReference type="Rhea" id="RHEA:57888"/>
        <dbReference type="ChEBI" id="CHEBI:15378"/>
        <dbReference type="ChEBI" id="CHEBI:24646"/>
        <dbReference type="ChEBI" id="CHEBI:57540"/>
        <dbReference type="ChEBI" id="CHEBI:57945"/>
        <dbReference type="ChEBI" id="CHEBI:132124"/>
    </reaction>
</comment>
<comment type="subcellular location">
    <subcellularLocation>
        <location evidence="5 6">Cell membrane</location>
        <topology evidence="5 6">Multi-pass membrane protein</topology>
    </subcellularLocation>
    <subcellularLocation>
        <location evidence="1">Membrane</location>
        <topology evidence="1">Multi-pass membrane protein</topology>
    </subcellularLocation>
</comment>
<dbReference type="GO" id="GO:0005886">
    <property type="term" value="C:plasma membrane"/>
    <property type="evidence" value="ECO:0007669"/>
    <property type="project" value="UniProtKB-SubCell"/>
</dbReference>
<dbReference type="HAMAP" id="MF_01350">
    <property type="entry name" value="NDH1_NuoH"/>
    <property type="match status" value="1"/>
</dbReference>
<reference evidence="7 8" key="1">
    <citation type="submission" date="2019-01" db="EMBL/GenBank/DDBJ databases">
        <title>Insights into ecological role of a new deltaproteobacterial order Candidatus Sinidesulfobacterales (Sva0485) by metagenomics and metatranscriptomics.</title>
        <authorList>
            <person name="Tan S."/>
            <person name="Liu J."/>
            <person name="Fang Y."/>
            <person name="Hedlund B.P."/>
            <person name="Lian Z.H."/>
            <person name="Huang L.Y."/>
            <person name="Li J.T."/>
            <person name="Huang L.N."/>
            <person name="Li W.J."/>
            <person name="Jiang H.C."/>
            <person name="Dong H.L."/>
            <person name="Shu W.S."/>
        </authorList>
    </citation>
    <scope>NUCLEOTIDE SEQUENCE [LARGE SCALE GENOMIC DNA]</scope>
    <source>
        <strain evidence="7">AP3</strain>
    </source>
</reference>
<keyword evidence="5" id="KW-1003">Cell membrane</keyword>
<feature type="transmembrane region" description="Helical" evidence="5">
    <location>
        <begin position="75"/>
        <end position="97"/>
    </location>
</feature>
<feature type="transmembrane region" description="Helical" evidence="5">
    <location>
        <begin position="117"/>
        <end position="140"/>
    </location>
</feature>
<keyword evidence="7" id="KW-0560">Oxidoreductase</keyword>
<dbReference type="AlphaFoldDB" id="A0A519BCS3"/>
<dbReference type="GO" id="GO:0003954">
    <property type="term" value="F:NADH dehydrogenase activity"/>
    <property type="evidence" value="ECO:0007669"/>
    <property type="project" value="TreeGrafter"/>
</dbReference>
<dbReference type="PROSITE" id="PS00668">
    <property type="entry name" value="COMPLEX1_ND1_2"/>
    <property type="match status" value="1"/>
</dbReference>
<keyword evidence="5" id="KW-1278">Translocase</keyword>
<dbReference type="InterPro" id="IPR018086">
    <property type="entry name" value="NADH_UbQ_OxRdtase_su1_CS"/>
</dbReference>
<feature type="transmembrane region" description="Helical" evidence="5">
    <location>
        <begin position="267"/>
        <end position="288"/>
    </location>
</feature>
<feature type="transmembrane region" description="Helical" evidence="5">
    <location>
        <begin position="6"/>
        <end position="28"/>
    </location>
</feature>
<evidence type="ECO:0000256" key="2">
    <source>
        <dbReference type="ARBA" id="ARBA00022692"/>
    </source>
</evidence>
<dbReference type="EMBL" id="SGBD01000001">
    <property type="protein sequence ID" value="RZD15037.1"/>
    <property type="molecule type" value="Genomic_DNA"/>
</dbReference>
<dbReference type="PROSITE" id="PS00667">
    <property type="entry name" value="COMPLEX1_ND1_1"/>
    <property type="match status" value="1"/>
</dbReference>
<keyword evidence="5" id="KW-0874">Quinone</keyword>
<feature type="transmembrane region" description="Helical" evidence="5">
    <location>
        <begin position="308"/>
        <end position="326"/>
    </location>
</feature>
<evidence type="ECO:0000256" key="3">
    <source>
        <dbReference type="ARBA" id="ARBA00022989"/>
    </source>
</evidence>
<evidence type="ECO:0000256" key="6">
    <source>
        <dbReference type="RuleBase" id="RU000471"/>
    </source>
</evidence>
<dbReference type="EC" id="7.1.1.-" evidence="5"/>